<keyword evidence="1" id="KW-0732">Signal</keyword>
<feature type="chain" id="PRO_5020627902" evidence="1">
    <location>
        <begin position="23"/>
        <end position="285"/>
    </location>
</feature>
<reference evidence="3 4" key="1">
    <citation type="submission" date="2018-06" db="EMBL/GenBank/DDBJ databases">
        <title>Three novel Pseudomonas species isolated from symptomatic oak.</title>
        <authorList>
            <person name="Bueno-Gonzalez V."/>
            <person name="Brady C."/>
        </authorList>
    </citation>
    <scope>NUCLEOTIDE SEQUENCE [LARGE SCALE GENOMIC DNA]</scope>
    <source>
        <strain evidence="3 4">P17C</strain>
    </source>
</reference>
<sequence>MRLVILFAQTAVLSLLSSSIQALNLSAPGTVLQDCPTCPEMVVLPSGSFTMGSPEDELGRQPDEGPLHQVTFAKPFAISRFHVTVEEWNAYIKETGITLKDGDSRPGRECVAGTPRYEQTPRHPAVCIDFHDVRNYIEWLAQKTDKPYRMLSEAEREYAARAGSTGPFPFPFDEDGEYQISKHANTYGPRDGFSYAAPVGSFPPNAFGVYDMHGNIYEWIEDCYHDSYNGAHSDGRARQDGQCSLRVIRGNDWIEPPVFSRSGNRNEREPGVRGDWLGFRVAREL</sequence>
<dbReference type="RefSeq" id="WP_131186195.1">
    <property type="nucleotide sequence ID" value="NZ_QJUO01000052.1"/>
</dbReference>
<accession>A0A4Q9QY71</accession>
<comment type="caution">
    <text evidence="3">The sequence shown here is derived from an EMBL/GenBank/DDBJ whole genome shotgun (WGS) entry which is preliminary data.</text>
</comment>
<dbReference type="SUPFAM" id="SSF56436">
    <property type="entry name" value="C-type lectin-like"/>
    <property type="match status" value="1"/>
</dbReference>
<dbReference type="AlphaFoldDB" id="A0A4Q9QY71"/>
<dbReference type="Pfam" id="PF03781">
    <property type="entry name" value="FGE-sulfatase"/>
    <property type="match status" value="1"/>
</dbReference>
<dbReference type="Proteomes" id="UP000292639">
    <property type="component" value="Unassembled WGS sequence"/>
</dbReference>
<feature type="domain" description="Sulfatase-modifying factor enzyme-like" evidence="2">
    <location>
        <begin position="38"/>
        <end position="283"/>
    </location>
</feature>
<gene>
    <name evidence="3" type="ORF">DNJ96_18595</name>
</gene>
<dbReference type="InterPro" id="IPR016187">
    <property type="entry name" value="CTDL_fold"/>
</dbReference>
<evidence type="ECO:0000259" key="2">
    <source>
        <dbReference type="Pfam" id="PF03781"/>
    </source>
</evidence>
<dbReference type="InterPro" id="IPR051043">
    <property type="entry name" value="Sulfatase_Mod_Factor_Kinase"/>
</dbReference>
<dbReference type="GO" id="GO:0120147">
    <property type="term" value="F:formylglycine-generating oxidase activity"/>
    <property type="evidence" value="ECO:0007669"/>
    <property type="project" value="TreeGrafter"/>
</dbReference>
<evidence type="ECO:0000256" key="1">
    <source>
        <dbReference type="SAM" id="SignalP"/>
    </source>
</evidence>
<keyword evidence="4" id="KW-1185">Reference proteome</keyword>
<evidence type="ECO:0000313" key="3">
    <source>
        <dbReference type="EMBL" id="TBU88044.1"/>
    </source>
</evidence>
<feature type="signal peptide" evidence="1">
    <location>
        <begin position="1"/>
        <end position="22"/>
    </location>
</feature>
<protein>
    <submittedName>
        <fullName evidence="3">Chromophore maturation protein PvdO</fullName>
    </submittedName>
</protein>
<dbReference type="EMBL" id="QJUP01000042">
    <property type="protein sequence ID" value="TBU88044.1"/>
    <property type="molecule type" value="Genomic_DNA"/>
</dbReference>
<dbReference type="InterPro" id="IPR005532">
    <property type="entry name" value="SUMF_dom"/>
</dbReference>
<dbReference type="PANTHER" id="PTHR23150">
    <property type="entry name" value="SULFATASE MODIFYING FACTOR 1, 2"/>
    <property type="match status" value="1"/>
</dbReference>
<dbReference type="InterPro" id="IPR042095">
    <property type="entry name" value="SUMF_sf"/>
</dbReference>
<name>A0A4Q9QY71_9GAMM</name>
<evidence type="ECO:0000313" key="4">
    <source>
        <dbReference type="Proteomes" id="UP000292639"/>
    </source>
</evidence>
<dbReference type="PANTHER" id="PTHR23150:SF35">
    <property type="entry name" value="BLL6746 PROTEIN"/>
    <property type="match status" value="1"/>
</dbReference>
<proteinExistence type="predicted"/>
<dbReference type="Gene3D" id="3.90.1580.10">
    <property type="entry name" value="paralog of FGE (formylglycine-generating enzyme)"/>
    <property type="match status" value="1"/>
</dbReference>
<organism evidence="3 4">
    <name type="scientific">Stutzerimonas kirkiae</name>
    <dbReference type="NCBI Taxonomy" id="2211392"/>
    <lineage>
        <taxon>Bacteria</taxon>
        <taxon>Pseudomonadati</taxon>
        <taxon>Pseudomonadota</taxon>
        <taxon>Gammaproteobacteria</taxon>
        <taxon>Pseudomonadales</taxon>
        <taxon>Pseudomonadaceae</taxon>
        <taxon>Stutzerimonas</taxon>
    </lineage>
</organism>